<dbReference type="AlphaFoldDB" id="G3JTC2"/>
<dbReference type="EMBL" id="JH126405">
    <property type="protein sequence ID" value="EGX88269.1"/>
    <property type="molecule type" value="Genomic_DNA"/>
</dbReference>
<proteinExistence type="predicted"/>
<keyword evidence="2" id="KW-1185">Reference proteome</keyword>
<dbReference type="Proteomes" id="UP000001610">
    <property type="component" value="Unassembled WGS sequence"/>
</dbReference>
<dbReference type="VEuPathDB" id="FungiDB:CCM_08312"/>
<dbReference type="InParanoid" id="G3JTC2"/>
<evidence type="ECO:0000313" key="2">
    <source>
        <dbReference type="Proteomes" id="UP000001610"/>
    </source>
</evidence>
<dbReference type="RefSeq" id="XP_006673514.1">
    <property type="nucleotide sequence ID" value="XM_006673451.1"/>
</dbReference>
<protein>
    <submittedName>
        <fullName evidence="1">Uncharacterized protein</fullName>
    </submittedName>
</protein>
<dbReference type="HOGENOM" id="CLU_2305962_0_0_1"/>
<organism evidence="1 2">
    <name type="scientific">Cordyceps militaris (strain CM01)</name>
    <name type="common">Caterpillar fungus</name>
    <dbReference type="NCBI Taxonomy" id="983644"/>
    <lineage>
        <taxon>Eukaryota</taxon>
        <taxon>Fungi</taxon>
        <taxon>Dikarya</taxon>
        <taxon>Ascomycota</taxon>
        <taxon>Pezizomycotina</taxon>
        <taxon>Sordariomycetes</taxon>
        <taxon>Hypocreomycetidae</taxon>
        <taxon>Hypocreales</taxon>
        <taxon>Cordycipitaceae</taxon>
        <taxon>Cordyceps</taxon>
    </lineage>
</organism>
<name>G3JTC2_CORMM</name>
<sequence length="100" mass="11165">MGSIHSSIISITFPKSKKDHVEKFQWRSPRCRGAPLWTSHLGIRMRSLQPSCHARHPCGLALGGQDTSRSNRRDLEIWFSGTGIPETFGRAAETRVPPPS</sequence>
<accession>G3JTC2</accession>
<dbReference type="GeneID" id="18170320"/>
<reference evidence="1 2" key="1">
    <citation type="journal article" date="2011" name="Genome Biol.">
        <title>Genome sequence of the insect pathogenic fungus Cordyceps militaris, a valued traditional Chinese medicine.</title>
        <authorList>
            <person name="Zheng P."/>
            <person name="Xia Y."/>
            <person name="Xiao G."/>
            <person name="Xiong C."/>
            <person name="Hu X."/>
            <person name="Zhang S."/>
            <person name="Zheng H."/>
            <person name="Huang Y."/>
            <person name="Zhou Y."/>
            <person name="Wang S."/>
            <person name="Zhao G.P."/>
            <person name="Liu X."/>
            <person name="St Leger R.J."/>
            <person name="Wang C."/>
        </authorList>
    </citation>
    <scope>NUCLEOTIDE SEQUENCE [LARGE SCALE GENOMIC DNA]</scope>
    <source>
        <strain evidence="1 2">CM01</strain>
    </source>
</reference>
<evidence type="ECO:0000313" key="1">
    <source>
        <dbReference type="EMBL" id="EGX88269.1"/>
    </source>
</evidence>
<gene>
    <name evidence="1" type="ORF">CCM_08312</name>
</gene>
<dbReference type="KEGG" id="cmt:CCM_08312"/>